<keyword evidence="2" id="KW-0238">DNA-binding</keyword>
<feature type="domain" description="Hemocyanin middle" evidence="5">
    <location>
        <begin position="504"/>
        <end position="559"/>
    </location>
</feature>
<dbReference type="InterPro" id="IPR013788">
    <property type="entry name" value="Hemocyanin/hexamerin"/>
</dbReference>
<dbReference type="GO" id="GO:0007389">
    <property type="term" value="P:pattern specification process"/>
    <property type="evidence" value="ECO:0007669"/>
    <property type="project" value="TreeGrafter"/>
</dbReference>
<evidence type="ECO:0000256" key="3">
    <source>
        <dbReference type="ARBA" id="ARBA00023242"/>
    </source>
</evidence>
<dbReference type="InterPro" id="IPR008922">
    <property type="entry name" value="Di-copper_centre_dom_sf"/>
</dbReference>
<dbReference type="Gene3D" id="1.10.1280.10">
    <property type="entry name" value="Di-copper center containing domain from catechol oxidase"/>
    <property type="match status" value="1"/>
</dbReference>
<dbReference type="AlphaFoldDB" id="A0A4Y7LWW9"/>
<dbReference type="SUPFAM" id="SSF46689">
    <property type="entry name" value="Homeodomain-like"/>
    <property type="match status" value="1"/>
</dbReference>
<comment type="subcellular location">
    <subcellularLocation>
        <location evidence="1">Nucleus</location>
    </subcellularLocation>
</comment>
<dbReference type="PANTHER" id="PTHR21677">
    <property type="entry name" value="CRAMPED PROTEIN"/>
    <property type="match status" value="1"/>
</dbReference>
<feature type="compositionally biased region" description="Basic and acidic residues" evidence="4">
    <location>
        <begin position="1"/>
        <end position="13"/>
    </location>
</feature>
<dbReference type="PANTHER" id="PTHR21677:SF1">
    <property type="entry name" value="PROTEIN CRAMPED-LIKE"/>
    <property type="match status" value="1"/>
</dbReference>
<feature type="region of interest" description="Disordered" evidence="4">
    <location>
        <begin position="384"/>
        <end position="413"/>
    </location>
</feature>
<dbReference type="GO" id="GO:0005634">
    <property type="term" value="C:nucleus"/>
    <property type="evidence" value="ECO:0007669"/>
    <property type="project" value="UniProtKB-SubCell"/>
</dbReference>
<dbReference type="SUPFAM" id="SSF48056">
    <property type="entry name" value="Di-copper centre-containing domain"/>
    <property type="match status" value="1"/>
</dbReference>
<evidence type="ECO:0000256" key="4">
    <source>
        <dbReference type="SAM" id="MobiDB-lite"/>
    </source>
</evidence>
<evidence type="ECO:0000313" key="6">
    <source>
        <dbReference type="EMBL" id="SVE73411.1"/>
    </source>
</evidence>
<dbReference type="GO" id="GO:0003677">
    <property type="term" value="F:DNA binding"/>
    <property type="evidence" value="ECO:0007669"/>
    <property type="project" value="UniProtKB-KW"/>
</dbReference>
<feature type="compositionally biased region" description="Polar residues" evidence="4">
    <location>
        <begin position="393"/>
        <end position="402"/>
    </location>
</feature>
<dbReference type="Pfam" id="PF00372">
    <property type="entry name" value="Hemocyanin_M"/>
    <property type="match status" value="1"/>
</dbReference>
<sequence>MKIENQLDTKDSVPSDLLSGKEASTSSGPAGSLQVEEKRRRAWEQWSADDIAAFFEGLNEFGKDFDAIQNCLYTKNRKKSLVNSTNIKNKDQVRHFYYRTWHKISKYLLPTPDEGKRMHKELYGLINYGEMWKKLGGYFNDRCGEKLNELVQHGVTSVKIKGKSYRIKTPVCPALKRLQSTGTETQKLPSTPERIVIELTPCCNADFLRVQSVAHNPRIRISTDSSSPLSTIISFLTKKWKPRSILEAESVAEDELIMRVTPDIKQIAPVGSTKKGRKRTFSGQEQMDETEIKLEIKSWILETSDQVTFSRMRQRLRRPLRYGTSLKRGSLTATLNKMPGPSPIQARPHPSSLMAQSTTVNITWPPEENGNGTGSFVLQVQLDGQQQQTSLQKDPSSPSTSGPVYLSPKKGHGIQNGAEELDRDFFRPPSILLHTPVKAGGSTGFVSTRTVHFFYLAMFRDGVMVLDWGFVRTPNPVTCHWVHKSLQKKLITVNHILPFAATDRVIENKLSYFREDLGINSHHWHWHLIFPVEATAEIVNPPDRRGELFYYMHQQILAR</sequence>
<dbReference type="InterPro" id="IPR055315">
    <property type="entry name" value="Cramped-like"/>
</dbReference>
<dbReference type="EMBL" id="LR003792">
    <property type="protein sequence ID" value="SVE73411.1"/>
    <property type="molecule type" value="mRNA"/>
</dbReference>
<proteinExistence type="evidence at transcript level"/>
<organism evidence="6">
    <name type="scientific">Daphnia atkinsoni</name>
    <dbReference type="NCBI Taxonomy" id="342845"/>
    <lineage>
        <taxon>Eukaryota</taxon>
        <taxon>Metazoa</taxon>
        <taxon>Ecdysozoa</taxon>
        <taxon>Arthropoda</taxon>
        <taxon>Crustacea</taxon>
        <taxon>Branchiopoda</taxon>
        <taxon>Diplostraca</taxon>
        <taxon>Cladocera</taxon>
        <taxon>Anomopoda</taxon>
        <taxon>Daphniidae</taxon>
        <taxon>Daphnia</taxon>
        <taxon>Daphnia atkinsoni group</taxon>
    </lineage>
</organism>
<protein>
    <submittedName>
        <fullName evidence="6">EOG090X01XB</fullName>
    </submittedName>
</protein>
<keyword evidence="3" id="KW-0539">Nucleus</keyword>
<evidence type="ECO:0000256" key="1">
    <source>
        <dbReference type="ARBA" id="ARBA00004123"/>
    </source>
</evidence>
<evidence type="ECO:0000256" key="2">
    <source>
        <dbReference type="ARBA" id="ARBA00023125"/>
    </source>
</evidence>
<feature type="region of interest" description="Disordered" evidence="4">
    <location>
        <begin position="332"/>
        <end position="355"/>
    </location>
</feature>
<dbReference type="GO" id="GO:0003682">
    <property type="term" value="F:chromatin binding"/>
    <property type="evidence" value="ECO:0007669"/>
    <property type="project" value="InterPro"/>
</dbReference>
<dbReference type="InterPro" id="IPR000896">
    <property type="entry name" value="Hemocyanin/hexamerin_mid_dom"/>
</dbReference>
<accession>A0A4Y7LWW9</accession>
<dbReference type="PROSITE" id="PS00209">
    <property type="entry name" value="HEMOCYANIN_1"/>
    <property type="match status" value="1"/>
</dbReference>
<name>A0A4Y7LWW9_9CRUS</name>
<dbReference type="Gene3D" id="1.20.58.1880">
    <property type="match status" value="1"/>
</dbReference>
<evidence type="ECO:0000259" key="5">
    <source>
        <dbReference type="Pfam" id="PF00372"/>
    </source>
</evidence>
<reference evidence="6" key="1">
    <citation type="submission" date="2018-08" db="EMBL/GenBank/DDBJ databases">
        <authorList>
            <person name="Cornetti L."/>
        </authorList>
    </citation>
    <scope>NUCLEOTIDE SEQUENCE</scope>
    <source>
        <strain evidence="6">IL-KID-3b-11</strain>
    </source>
</reference>
<feature type="region of interest" description="Disordered" evidence="4">
    <location>
        <begin position="1"/>
        <end position="36"/>
    </location>
</feature>
<gene>
    <name evidence="6" type="primary">EOG090X01XB</name>
</gene>
<dbReference type="PRINTS" id="PR00187">
    <property type="entry name" value="HAEMOCYANIN"/>
</dbReference>
<dbReference type="InterPro" id="IPR009057">
    <property type="entry name" value="Homeodomain-like_sf"/>
</dbReference>